<feature type="transmembrane region" description="Helical" evidence="1">
    <location>
        <begin position="16"/>
        <end position="37"/>
    </location>
</feature>
<sequence>MAQKTSLPQGKKGKGCLIGCLGLIIVLIVVFSGLEIYRRSVVRQRDENFLKTYQPKPEIADIAEKIGFTDEAKKTFYRSDPEFIPAATFAEYCLKNGVEMALACARSETPGEKKGSKPRIFLLQIDDARFIDSRYPSAAHELLHLAYHKLSSSEKQRVDNLIDQEIVRHKEDTHIDSLTDILTNAGGNYQEAIRGEMHSVFGVEYRDIAPGLEEYYRQYFTDRSGIVSLNEQGGLETRVRKLDQLSQEEKLFDSKLTALNAQLTQYKNAGDEASYNNLVGQFNTMVSQYNAKAAEAKRVYSEISQLYQYFNPNYKPPQNKTQ</sequence>
<dbReference type="Proteomes" id="UP000176409">
    <property type="component" value="Unassembled WGS sequence"/>
</dbReference>
<evidence type="ECO:0000313" key="3">
    <source>
        <dbReference type="Proteomes" id="UP000176409"/>
    </source>
</evidence>
<gene>
    <name evidence="2" type="ORF">A2973_05260</name>
</gene>
<proteinExistence type="predicted"/>
<reference evidence="2 3" key="1">
    <citation type="journal article" date="2016" name="Nat. Commun.">
        <title>Thousands of microbial genomes shed light on interconnected biogeochemical processes in an aquifer system.</title>
        <authorList>
            <person name="Anantharaman K."/>
            <person name="Brown C.T."/>
            <person name="Hug L.A."/>
            <person name="Sharon I."/>
            <person name="Castelle C.J."/>
            <person name="Probst A.J."/>
            <person name="Thomas B.C."/>
            <person name="Singh A."/>
            <person name="Wilkins M.J."/>
            <person name="Karaoz U."/>
            <person name="Brodie E.L."/>
            <person name="Williams K.H."/>
            <person name="Hubbard S.S."/>
            <person name="Banfield J.F."/>
        </authorList>
    </citation>
    <scope>NUCLEOTIDE SEQUENCE [LARGE SCALE GENOMIC DNA]</scope>
</reference>
<dbReference type="STRING" id="1798396.A2973_05260"/>
<dbReference type="AlphaFoldDB" id="A0A1F6AZB8"/>
<evidence type="ECO:0000256" key="1">
    <source>
        <dbReference type="SAM" id="Phobius"/>
    </source>
</evidence>
<keyword evidence="1" id="KW-0812">Transmembrane</keyword>
<comment type="caution">
    <text evidence="2">The sequence shown here is derived from an EMBL/GenBank/DDBJ whole genome shotgun (WGS) entry which is preliminary data.</text>
</comment>
<organism evidence="2 3">
    <name type="scientific">Candidatus Gottesmanbacteria bacterium RIFCSPLOWO2_01_FULL_49_10</name>
    <dbReference type="NCBI Taxonomy" id="1798396"/>
    <lineage>
        <taxon>Bacteria</taxon>
        <taxon>Candidatus Gottesmaniibacteriota</taxon>
    </lineage>
</organism>
<keyword evidence="1" id="KW-1133">Transmembrane helix</keyword>
<accession>A0A1F6AZB8</accession>
<name>A0A1F6AZB8_9BACT</name>
<protein>
    <submittedName>
        <fullName evidence="2">Uncharacterized protein</fullName>
    </submittedName>
</protein>
<dbReference type="EMBL" id="MFJZ01000032">
    <property type="protein sequence ID" value="OGG30025.1"/>
    <property type="molecule type" value="Genomic_DNA"/>
</dbReference>
<keyword evidence="1" id="KW-0472">Membrane</keyword>
<evidence type="ECO:0000313" key="2">
    <source>
        <dbReference type="EMBL" id="OGG30025.1"/>
    </source>
</evidence>